<feature type="region of interest" description="Disordered" evidence="5">
    <location>
        <begin position="91"/>
        <end position="115"/>
    </location>
</feature>
<dbReference type="PANTHER" id="PTHR39490:SF8">
    <property type="entry name" value="ZINC FINGER FYVE DOMAIN-CONTAINING PROTEIN 21"/>
    <property type="match status" value="1"/>
</dbReference>
<feature type="region of interest" description="Disordered" evidence="5">
    <location>
        <begin position="48"/>
        <end position="68"/>
    </location>
</feature>
<evidence type="ECO:0000256" key="4">
    <source>
        <dbReference type="PROSITE-ProRule" id="PRU00091"/>
    </source>
</evidence>
<dbReference type="Pfam" id="PF01363">
    <property type="entry name" value="FYVE"/>
    <property type="match status" value="1"/>
</dbReference>
<evidence type="ECO:0000256" key="3">
    <source>
        <dbReference type="ARBA" id="ARBA00022833"/>
    </source>
</evidence>
<evidence type="ECO:0000313" key="8">
    <source>
        <dbReference type="Proteomes" id="UP001189429"/>
    </source>
</evidence>
<dbReference type="EMBL" id="CAUYUJ010003559">
    <property type="protein sequence ID" value="CAK0805831.1"/>
    <property type="molecule type" value="Genomic_DNA"/>
</dbReference>
<dbReference type="SUPFAM" id="SSF57903">
    <property type="entry name" value="FYVE/PHD zinc finger"/>
    <property type="match status" value="1"/>
</dbReference>
<proteinExistence type="predicted"/>
<reference evidence="7" key="1">
    <citation type="submission" date="2023-10" db="EMBL/GenBank/DDBJ databases">
        <authorList>
            <person name="Chen Y."/>
            <person name="Shah S."/>
            <person name="Dougan E. K."/>
            <person name="Thang M."/>
            <person name="Chan C."/>
        </authorList>
    </citation>
    <scope>NUCLEOTIDE SEQUENCE [LARGE SCALE GENOMIC DNA]</scope>
</reference>
<evidence type="ECO:0000256" key="2">
    <source>
        <dbReference type="ARBA" id="ARBA00022771"/>
    </source>
</evidence>
<comment type="caution">
    <text evidence="7">The sequence shown here is derived from an EMBL/GenBank/DDBJ whole genome shotgun (WGS) entry which is preliminary data.</text>
</comment>
<accession>A0ABN9QLN8</accession>
<keyword evidence="3" id="KW-0862">Zinc</keyword>
<dbReference type="Gene3D" id="3.30.40.10">
    <property type="entry name" value="Zinc/RING finger domain, C3HC4 (zinc finger)"/>
    <property type="match status" value="1"/>
</dbReference>
<evidence type="ECO:0000313" key="7">
    <source>
        <dbReference type="EMBL" id="CAK0805831.1"/>
    </source>
</evidence>
<keyword evidence="2 4" id="KW-0863">Zinc-finger</keyword>
<feature type="domain" description="FYVE-type" evidence="6">
    <location>
        <begin position="119"/>
        <end position="176"/>
    </location>
</feature>
<keyword evidence="1" id="KW-0479">Metal-binding</keyword>
<dbReference type="SMART" id="SM00064">
    <property type="entry name" value="FYVE"/>
    <property type="match status" value="1"/>
</dbReference>
<name>A0ABN9QLN8_9DINO</name>
<dbReference type="InterPro" id="IPR000306">
    <property type="entry name" value="Znf_FYVE"/>
</dbReference>
<dbReference type="InterPro" id="IPR052113">
    <property type="entry name" value="FYVE-type_Zinc_Finger"/>
</dbReference>
<dbReference type="PROSITE" id="PS50178">
    <property type="entry name" value="ZF_FYVE"/>
    <property type="match status" value="1"/>
</dbReference>
<dbReference type="PANTHER" id="PTHR39490">
    <property type="entry name" value="ARRESTIN DOMAIN-CONTAINING PROTEIN D"/>
    <property type="match status" value="1"/>
</dbReference>
<evidence type="ECO:0000259" key="6">
    <source>
        <dbReference type="PROSITE" id="PS50178"/>
    </source>
</evidence>
<dbReference type="InterPro" id="IPR013083">
    <property type="entry name" value="Znf_RING/FYVE/PHD"/>
</dbReference>
<evidence type="ECO:0000256" key="1">
    <source>
        <dbReference type="ARBA" id="ARBA00022723"/>
    </source>
</evidence>
<dbReference type="InterPro" id="IPR011011">
    <property type="entry name" value="Znf_FYVE_PHD"/>
</dbReference>
<dbReference type="InterPro" id="IPR017455">
    <property type="entry name" value="Znf_FYVE-rel"/>
</dbReference>
<organism evidence="7 8">
    <name type="scientific">Prorocentrum cordatum</name>
    <dbReference type="NCBI Taxonomy" id="2364126"/>
    <lineage>
        <taxon>Eukaryota</taxon>
        <taxon>Sar</taxon>
        <taxon>Alveolata</taxon>
        <taxon>Dinophyceae</taxon>
        <taxon>Prorocentrales</taxon>
        <taxon>Prorocentraceae</taxon>
        <taxon>Prorocentrum</taxon>
    </lineage>
</organism>
<evidence type="ECO:0000256" key="5">
    <source>
        <dbReference type="SAM" id="MobiDB-lite"/>
    </source>
</evidence>
<gene>
    <name evidence="7" type="ORF">PCOR1329_LOCUS12256</name>
</gene>
<protein>
    <recommendedName>
        <fullName evidence="6">FYVE-type domain-containing protein</fullName>
    </recommendedName>
</protein>
<keyword evidence="8" id="KW-1185">Reference proteome</keyword>
<sequence length="187" mass="19995">MLLGGNGNFRVFVNDDSLDLDGACCGGDATARRRLYEGVAAQRYRHQLAQRSGRPSPPPLAQAPAAGAEHEVELLGPKGCGAGGARCQQQRHQLTPTPTRAPPAPAAAGRSGPQPPPWAADCDDCMLCRAAFTVLFRRHHCRRCGKCVCGNCAPWSEARPVPEWGLTDPVRHCKECVCLAMLGQLDS</sequence>
<dbReference type="Proteomes" id="UP001189429">
    <property type="component" value="Unassembled WGS sequence"/>
</dbReference>